<organism evidence="2 3">
    <name type="scientific">Falsarthrobacter nasiphocae</name>
    <dbReference type="NCBI Taxonomy" id="189863"/>
    <lineage>
        <taxon>Bacteria</taxon>
        <taxon>Bacillati</taxon>
        <taxon>Actinomycetota</taxon>
        <taxon>Actinomycetes</taxon>
        <taxon>Micrococcales</taxon>
        <taxon>Micrococcaceae</taxon>
        <taxon>Falsarthrobacter</taxon>
    </lineage>
</organism>
<dbReference type="InterPro" id="IPR006311">
    <property type="entry name" value="TAT_signal"/>
</dbReference>
<dbReference type="PROSITE" id="PS51318">
    <property type="entry name" value="TAT"/>
    <property type="match status" value="1"/>
</dbReference>
<comment type="caution">
    <text evidence="2">The sequence shown here is derived from an EMBL/GenBank/DDBJ whole genome shotgun (WGS) entry which is preliminary data.</text>
</comment>
<sequence length="210" mass="21438">MTNQISRRAVSRNAAWAVPAIALASAAPSASASPALPAGCHLTDAQLNAGVCGTDSIQVLGARSFSTTGGGLINATTANNFGLKSTCNYKGSVSVYFYDPSTGLGSKVAPATIRLADGTTFTGRATLGAIGSGIAQTGFDMSVSIQWQGSKGSNSPASRWTGALVTIPFDWYYTAPDGSLHSCRYALQYTMGTPYSVGVAAMVNPVVIPA</sequence>
<keyword evidence="1" id="KW-0732">Signal</keyword>
<keyword evidence="3" id="KW-1185">Reference proteome</keyword>
<feature type="chain" id="PRO_5042258247" evidence="1">
    <location>
        <begin position="33"/>
        <end position="210"/>
    </location>
</feature>
<dbReference type="EMBL" id="JAVDUI010000001">
    <property type="protein sequence ID" value="MDR6891716.1"/>
    <property type="molecule type" value="Genomic_DNA"/>
</dbReference>
<gene>
    <name evidence="2" type="ORF">J2S35_000656</name>
</gene>
<protein>
    <submittedName>
        <fullName evidence="2">Uncharacterized protein</fullName>
    </submittedName>
</protein>
<proteinExistence type="predicted"/>
<dbReference type="RefSeq" id="WP_309849797.1">
    <property type="nucleotide sequence ID" value="NZ_BAAAIU010000045.1"/>
</dbReference>
<dbReference type="Proteomes" id="UP001247307">
    <property type="component" value="Unassembled WGS sequence"/>
</dbReference>
<accession>A0AAE3YGS3</accession>
<evidence type="ECO:0000313" key="2">
    <source>
        <dbReference type="EMBL" id="MDR6891716.1"/>
    </source>
</evidence>
<reference evidence="2" key="1">
    <citation type="submission" date="2023-07" db="EMBL/GenBank/DDBJ databases">
        <title>Sequencing the genomes of 1000 actinobacteria strains.</title>
        <authorList>
            <person name="Klenk H.-P."/>
        </authorList>
    </citation>
    <scope>NUCLEOTIDE SEQUENCE</scope>
    <source>
        <strain evidence="2">DSM 13988</strain>
    </source>
</reference>
<name>A0AAE3YGS3_9MICC</name>
<feature type="signal peptide" evidence="1">
    <location>
        <begin position="1"/>
        <end position="32"/>
    </location>
</feature>
<evidence type="ECO:0000313" key="3">
    <source>
        <dbReference type="Proteomes" id="UP001247307"/>
    </source>
</evidence>
<dbReference type="AlphaFoldDB" id="A0AAE3YGS3"/>
<evidence type="ECO:0000256" key="1">
    <source>
        <dbReference type="SAM" id="SignalP"/>
    </source>
</evidence>